<feature type="transmembrane region" description="Helical" evidence="5">
    <location>
        <begin position="6"/>
        <end position="26"/>
    </location>
</feature>
<protein>
    <submittedName>
        <fullName evidence="6">Cytochrome oxidase biogenesis protein Surf1, facilitates heme A insertion</fullName>
    </submittedName>
</protein>
<reference evidence="6" key="1">
    <citation type="submission" date="2016-10" db="EMBL/GenBank/DDBJ databases">
        <authorList>
            <person name="de Groot N.N."/>
        </authorList>
    </citation>
    <scope>NUCLEOTIDE SEQUENCE</scope>
</reference>
<evidence type="ECO:0000256" key="4">
    <source>
        <dbReference type="ARBA" id="ARBA00023136"/>
    </source>
</evidence>
<evidence type="ECO:0000256" key="1">
    <source>
        <dbReference type="ARBA" id="ARBA00004370"/>
    </source>
</evidence>
<evidence type="ECO:0000256" key="5">
    <source>
        <dbReference type="SAM" id="Phobius"/>
    </source>
</evidence>
<evidence type="ECO:0000313" key="6">
    <source>
        <dbReference type="EMBL" id="SFV76428.1"/>
    </source>
</evidence>
<dbReference type="InterPro" id="IPR002994">
    <property type="entry name" value="Surf1/Shy1"/>
</dbReference>
<organism evidence="6">
    <name type="scientific">hydrothermal vent metagenome</name>
    <dbReference type="NCBI Taxonomy" id="652676"/>
    <lineage>
        <taxon>unclassified sequences</taxon>
        <taxon>metagenomes</taxon>
        <taxon>ecological metagenomes</taxon>
    </lineage>
</organism>
<gene>
    <name evidence="6" type="ORF">MNB_SUP05-4-526</name>
</gene>
<dbReference type="EMBL" id="FPHR01000002">
    <property type="protein sequence ID" value="SFV76428.1"/>
    <property type="molecule type" value="Genomic_DNA"/>
</dbReference>
<keyword evidence="4 5" id="KW-0472">Membrane</keyword>
<sequence>MIKKIVSIPGALIVVVIYFLVSLGFWQLDRADEKRDIERQIFEAQSSKPKLISNPLELIKKEHYNVLVSGHYAADLQFIYDNQIVNSNAGYYVMTPFIMNDRQSILINRGFIPWNGRRDRIADITIDDQQRTIEVSLIKPVQRPELSKEKTTKKFPMLIQSLNIEQLSSQSKLDLIPITGRLKKTQRDGFFRQWKPFYGSVDKHLGYALQWFLMALALFIISLRLLLKRSA</sequence>
<accession>A0A1W1D745</accession>
<dbReference type="Pfam" id="PF02104">
    <property type="entry name" value="SURF1"/>
    <property type="match status" value="1"/>
</dbReference>
<dbReference type="PROSITE" id="PS50895">
    <property type="entry name" value="SURF1"/>
    <property type="match status" value="1"/>
</dbReference>
<keyword evidence="2 5" id="KW-0812">Transmembrane</keyword>
<keyword evidence="3 5" id="KW-1133">Transmembrane helix</keyword>
<dbReference type="InterPro" id="IPR045214">
    <property type="entry name" value="Surf1/Surf4"/>
</dbReference>
<proteinExistence type="predicted"/>
<dbReference type="PANTHER" id="PTHR23427:SF2">
    <property type="entry name" value="SURFEIT LOCUS PROTEIN 1"/>
    <property type="match status" value="1"/>
</dbReference>
<dbReference type="PANTHER" id="PTHR23427">
    <property type="entry name" value="SURFEIT LOCUS PROTEIN"/>
    <property type="match status" value="1"/>
</dbReference>
<dbReference type="AlphaFoldDB" id="A0A1W1D745"/>
<comment type="subcellular location">
    <subcellularLocation>
        <location evidence="1">Membrane</location>
    </subcellularLocation>
</comment>
<dbReference type="CDD" id="cd06662">
    <property type="entry name" value="SURF1"/>
    <property type="match status" value="1"/>
</dbReference>
<evidence type="ECO:0000256" key="3">
    <source>
        <dbReference type="ARBA" id="ARBA00022989"/>
    </source>
</evidence>
<name>A0A1W1D745_9ZZZZ</name>
<feature type="transmembrane region" description="Helical" evidence="5">
    <location>
        <begin position="205"/>
        <end position="227"/>
    </location>
</feature>
<dbReference type="GO" id="GO:0016020">
    <property type="term" value="C:membrane"/>
    <property type="evidence" value="ECO:0007669"/>
    <property type="project" value="UniProtKB-SubCell"/>
</dbReference>
<evidence type="ECO:0000256" key="2">
    <source>
        <dbReference type="ARBA" id="ARBA00022692"/>
    </source>
</evidence>